<dbReference type="PANTHER" id="PTHR15574">
    <property type="entry name" value="WD REPEAT DOMAIN-CONTAINING FAMILY"/>
    <property type="match status" value="1"/>
</dbReference>
<dbReference type="AlphaFoldDB" id="A0A0C9RQP4"/>
<organism evidence="5">
    <name type="scientific">Wollemia nobilis</name>
    <dbReference type="NCBI Taxonomy" id="56998"/>
    <lineage>
        <taxon>Eukaryota</taxon>
        <taxon>Viridiplantae</taxon>
        <taxon>Streptophyta</taxon>
        <taxon>Embryophyta</taxon>
        <taxon>Tracheophyta</taxon>
        <taxon>Spermatophyta</taxon>
        <taxon>Pinopsida</taxon>
        <taxon>Pinidae</taxon>
        <taxon>Conifers II</taxon>
        <taxon>Araucariales</taxon>
        <taxon>Araucariaceae</taxon>
        <taxon>Wollemia</taxon>
    </lineage>
</organism>
<dbReference type="GO" id="GO:0005737">
    <property type="term" value="C:cytoplasm"/>
    <property type="evidence" value="ECO:0007669"/>
    <property type="project" value="TreeGrafter"/>
</dbReference>
<dbReference type="InterPro" id="IPR015943">
    <property type="entry name" value="WD40/YVTN_repeat-like_dom_sf"/>
</dbReference>
<keyword evidence="1 3" id="KW-0853">WD repeat</keyword>
<dbReference type="InterPro" id="IPR036322">
    <property type="entry name" value="WD40_repeat_dom_sf"/>
</dbReference>
<dbReference type="Pfam" id="PF00400">
    <property type="entry name" value="WD40"/>
    <property type="match status" value="3"/>
</dbReference>
<dbReference type="EMBL" id="GCHU01001515">
    <property type="protein sequence ID" value="JAG89411.1"/>
    <property type="molecule type" value="Transcribed_RNA"/>
</dbReference>
<dbReference type="SMART" id="SM00320">
    <property type="entry name" value="WD40"/>
    <property type="match status" value="7"/>
</dbReference>
<evidence type="ECO:0000256" key="4">
    <source>
        <dbReference type="SAM" id="MobiDB-lite"/>
    </source>
</evidence>
<reference evidence="5" key="1">
    <citation type="submission" date="2015-02" db="EMBL/GenBank/DDBJ databases">
        <title>A transcriptome of Wollemia nobilis - a relic of Gondwana.</title>
        <authorList>
            <person name="Chia J.Y."/>
            <person name="Leong Y.S."/>
            <person name="Abdul Karim S."/>
            <person name="Wan Azmi N."/>
            <person name="Hercus R."/>
            <person name="Croft L."/>
        </authorList>
    </citation>
    <scope>NUCLEOTIDE SEQUENCE</scope>
    <source>
        <strain evidence="5">MaeBrown</strain>
        <tissue evidence="5">Leaf</tissue>
    </source>
</reference>
<feature type="compositionally biased region" description="Basic and acidic residues" evidence="4">
    <location>
        <begin position="432"/>
        <end position="442"/>
    </location>
</feature>
<sequence>MNKADPYRCGMEEIWKRQIGETSPRTFAHRIGGSQDLIQRLELSVKLGKHRGCVNTVHFNPAGDLLVSGSDDREIIIWDWAAGKKKLSFNSRHTNNIFQARIMPFTDDCCIVSCAADGQVRSSEVREDGRVDTKKIGKHHGRAHKLAIEPGSPHIFYSCGEDGVVQHFDLRSQPTKLFTCHAFYANGSHYDSSLVRLNAITIDPRNPNCFAIGGSDEYARVYDIRKYRWDASSNEDRPVNSFSPSHLIGNDSVHITDLAYSNQGELLVSYNDELIYLFQREMGLGPNPNSVSSEMPKEMEAQVYEGHRNARTVKGVNFFGPNTEYVISGSDCGRIFIWKKKGGQLVHLMQGDKLAVNCLEPHPHTTILATSGIEKTIKIWAPTAKHRLSLPDDAEELMKANKRKREEYARVSFPTEVIRHVLRLQRRHYEPDVERRHSRAEYEGEDDDDYAMDFTTDGDYSSEDDNHLNPRDCIIS</sequence>
<dbReference type="InterPro" id="IPR001680">
    <property type="entry name" value="WD40_rpt"/>
</dbReference>
<dbReference type="PROSITE" id="PS50294">
    <property type="entry name" value="WD_REPEATS_REGION"/>
    <property type="match status" value="1"/>
</dbReference>
<feature type="repeat" description="WD" evidence="3">
    <location>
        <begin position="47"/>
        <end position="88"/>
    </location>
</feature>
<keyword evidence="2" id="KW-0677">Repeat</keyword>
<evidence type="ECO:0000313" key="5">
    <source>
        <dbReference type="EMBL" id="JAG89411.1"/>
    </source>
</evidence>
<protein>
    <submittedName>
        <fullName evidence="5">TSA: Wollemia nobilis Ref_Wollemi_Transcript_1530_1974 transcribed RNA sequence</fullName>
    </submittedName>
</protein>
<dbReference type="GO" id="GO:0080008">
    <property type="term" value="C:Cul4-RING E3 ubiquitin ligase complex"/>
    <property type="evidence" value="ECO:0007669"/>
    <property type="project" value="TreeGrafter"/>
</dbReference>
<evidence type="ECO:0000256" key="2">
    <source>
        <dbReference type="ARBA" id="ARBA00022737"/>
    </source>
</evidence>
<evidence type="ECO:0000256" key="3">
    <source>
        <dbReference type="PROSITE-ProRule" id="PRU00221"/>
    </source>
</evidence>
<proteinExistence type="predicted"/>
<dbReference type="Gene3D" id="2.130.10.10">
    <property type="entry name" value="YVTN repeat-like/Quinoprotein amine dehydrogenase"/>
    <property type="match status" value="1"/>
</dbReference>
<dbReference type="PROSITE" id="PS50082">
    <property type="entry name" value="WD_REPEATS_2"/>
    <property type="match status" value="2"/>
</dbReference>
<feature type="repeat" description="WD" evidence="3">
    <location>
        <begin position="349"/>
        <end position="380"/>
    </location>
</feature>
<dbReference type="InterPro" id="IPR045151">
    <property type="entry name" value="DCAF8"/>
</dbReference>
<accession>A0A0C9RQP4</accession>
<dbReference type="PANTHER" id="PTHR15574:SF21">
    <property type="entry name" value="DDB1- AND CUL4-ASSOCIATED FACTOR 8"/>
    <property type="match status" value="1"/>
</dbReference>
<dbReference type="SUPFAM" id="SSF50978">
    <property type="entry name" value="WD40 repeat-like"/>
    <property type="match status" value="1"/>
</dbReference>
<feature type="region of interest" description="Disordered" evidence="4">
    <location>
        <begin position="432"/>
        <end position="476"/>
    </location>
</feature>
<evidence type="ECO:0000256" key="1">
    <source>
        <dbReference type="ARBA" id="ARBA00022574"/>
    </source>
</evidence>
<name>A0A0C9RQP4_9CONI</name>